<dbReference type="PANTHER" id="PTHR33823">
    <property type="entry name" value="RNA POLYMERASE-BINDING TRANSCRIPTION FACTOR DKSA-RELATED"/>
    <property type="match status" value="1"/>
</dbReference>
<dbReference type="GO" id="GO:0010468">
    <property type="term" value="P:regulation of gene expression"/>
    <property type="evidence" value="ECO:0007669"/>
    <property type="project" value="UniProtKB-UniRule"/>
</dbReference>
<comment type="caution">
    <text evidence="9">The sequence shown here is derived from an EMBL/GenBank/DDBJ whole genome shotgun (WGS) entry which is preliminary data.</text>
</comment>
<evidence type="ECO:0000256" key="6">
    <source>
        <dbReference type="PROSITE-ProRule" id="PRU00510"/>
    </source>
</evidence>
<dbReference type="InParanoid" id="A0A420WJ74"/>
<keyword evidence="4 5" id="KW-0862">Zinc</keyword>
<dbReference type="NCBIfam" id="TIGR02420">
    <property type="entry name" value="dksA"/>
    <property type="match status" value="1"/>
</dbReference>
<evidence type="ECO:0000256" key="5">
    <source>
        <dbReference type="HAMAP-Rule" id="MF_00926"/>
    </source>
</evidence>
<dbReference type="SUPFAM" id="SSF57716">
    <property type="entry name" value="Glucocorticoid receptor-like (DNA-binding domain)"/>
    <property type="match status" value="1"/>
</dbReference>
<dbReference type="PANTHER" id="PTHR33823:SF2">
    <property type="entry name" value="RNA POLYMERASE-BINDING TRANSCRIPTION FACTOR DKSA"/>
    <property type="match status" value="1"/>
</dbReference>
<comment type="function">
    <text evidence="5">Transcription factor that acts by binding directly to the RNA polymerase (RNAP). Required for negative regulation of rRNA expression and positive regulation of several amino acid biosynthesis promoters.</text>
</comment>
<evidence type="ECO:0000256" key="2">
    <source>
        <dbReference type="ARBA" id="ARBA00022723"/>
    </source>
</evidence>
<evidence type="ECO:0000259" key="7">
    <source>
        <dbReference type="Pfam" id="PF01258"/>
    </source>
</evidence>
<protein>
    <recommendedName>
        <fullName evidence="5">RNA polymerase-binding transcription factor DksA</fullName>
    </recommendedName>
</protein>
<dbReference type="HAMAP" id="MF_00926">
    <property type="entry name" value="DksA"/>
    <property type="match status" value="1"/>
</dbReference>
<evidence type="ECO:0000256" key="4">
    <source>
        <dbReference type="ARBA" id="ARBA00022833"/>
    </source>
</evidence>
<dbReference type="PROSITE" id="PS51128">
    <property type="entry name" value="ZF_DKSA_2"/>
    <property type="match status" value="1"/>
</dbReference>
<dbReference type="Proteomes" id="UP000282211">
    <property type="component" value="Unassembled WGS sequence"/>
</dbReference>
<dbReference type="InterPro" id="IPR048489">
    <property type="entry name" value="DksA_N"/>
</dbReference>
<accession>A0A420WJ74</accession>
<keyword evidence="1 5" id="KW-0963">Cytoplasm</keyword>
<sequence length="140" mass="16130">MTKKTVKLPANYMPSDDEEFMNPLQQEYFRQKLLAWKADIVAETRNTVEYLKGENVSHPDPADTAAANADRQLELRTKDRLRKLVNKIDKALRRIENGTYGYCEETGDPIRLKRLDARPIATLSIEAQEMHERGERLQAG</sequence>
<evidence type="ECO:0000313" key="9">
    <source>
        <dbReference type="EMBL" id="RKQ71048.1"/>
    </source>
</evidence>
<evidence type="ECO:0000313" key="10">
    <source>
        <dbReference type="Proteomes" id="UP000282211"/>
    </source>
</evidence>
<proteinExistence type="inferred from homology"/>
<feature type="zinc finger region" description="dksA C4-type" evidence="6">
    <location>
        <begin position="103"/>
        <end position="127"/>
    </location>
</feature>
<feature type="domain" description="Zinc finger DksA/TraR C4-type" evidence="7">
    <location>
        <begin position="98"/>
        <end position="133"/>
    </location>
</feature>
<evidence type="ECO:0000256" key="1">
    <source>
        <dbReference type="ARBA" id="ARBA00022490"/>
    </source>
</evidence>
<dbReference type="GO" id="GO:0005737">
    <property type="term" value="C:cytoplasm"/>
    <property type="evidence" value="ECO:0007669"/>
    <property type="project" value="UniProtKB-SubCell"/>
</dbReference>
<dbReference type="InterPro" id="IPR037187">
    <property type="entry name" value="DnaK_N"/>
</dbReference>
<dbReference type="Pfam" id="PF01258">
    <property type="entry name" value="zf-dskA_traR"/>
    <property type="match status" value="1"/>
</dbReference>
<feature type="domain" description="DnaK suppressor protein DksA N-terminal" evidence="8">
    <location>
        <begin position="25"/>
        <end position="95"/>
    </location>
</feature>
<comment type="subcellular location">
    <subcellularLocation>
        <location evidence="5">Cytoplasm</location>
    </subcellularLocation>
</comment>
<comment type="caution">
    <text evidence="5">Lacks conserved residue(s) required for the propagation of feature annotation.</text>
</comment>
<keyword evidence="10" id="KW-1185">Reference proteome</keyword>
<dbReference type="RefSeq" id="WP_121098859.1">
    <property type="nucleotide sequence ID" value="NZ_RBII01000001.1"/>
</dbReference>
<keyword evidence="2 5" id="KW-0479">Metal-binding</keyword>
<dbReference type="InterPro" id="IPR000962">
    <property type="entry name" value="Znf_DskA_TraR"/>
</dbReference>
<dbReference type="AlphaFoldDB" id="A0A420WJ74"/>
<dbReference type="InterPro" id="IPR020458">
    <property type="entry name" value="Znf_DskA_TraR_CS"/>
</dbReference>
<reference evidence="9 10" key="1">
    <citation type="submission" date="2018-10" db="EMBL/GenBank/DDBJ databases">
        <title>Genomic Encyclopedia of Type Strains, Phase IV (KMG-IV): sequencing the most valuable type-strain genomes for metagenomic binning, comparative biology and taxonomic classification.</title>
        <authorList>
            <person name="Goeker M."/>
        </authorList>
    </citation>
    <scope>NUCLEOTIDE SEQUENCE [LARGE SCALE GENOMIC DNA]</scope>
    <source>
        <strain evidence="9 10">DSM 22008</strain>
    </source>
</reference>
<dbReference type="FunCoup" id="A0A420WJ74">
    <property type="interactions" value="301"/>
</dbReference>
<dbReference type="SUPFAM" id="SSF109635">
    <property type="entry name" value="DnaK suppressor protein DksA, alpha-hairpin domain"/>
    <property type="match status" value="1"/>
</dbReference>
<name>A0A420WJ74_9PROT</name>
<evidence type="ECO:0000256" key="3">
    <source>
        <dbReference type="ARBA" id="ARBA00022771"/>
    </source>
</evidence>
<gene>
    <name evidence="5" type="primary">dksA</name>
    <name evidence="9" type="ORF">DES40_0356</name>
</gene>
<evidence type="ECO:0000259" key="8">
    <source>
        <dbReference type="Pfam" id="PF21157"/>
    </source>
</evidence>
<dbReference type="OrthoDB" id="9803742at2"/>
<dbReference type="PROSITE" id="PS01102">
    <property type="entry name" value="ZF_DKSA_1"/>
    <property type="match status" value="1"/>
</dbReference>
<dbReference type="Pfam" id="PF21157">
    <property type="entry name" value="DksA_N"/>
    <property type="match status" value="1"/>
</dbReference>
<dbReference type="GO" id="GO:0008270">
    <property type="term" value="F:zinc ion binding"/>
    <property type="evidence" value="ECO:0007669"/>
    <property type="project" value="UniProtKB-UniRule"/>
</dbReference>
<dbReference type="Gene3D" id="1.20.120.910">
    <property type="entry name" value="DksA, coiled-coil domain"/>
    <property type="match status" value="1"/>
</dbReference>
<organism evidence="9 10">
    <name type="scientific">Litorimonas taeanensis</name>
    <dbReference type="NCBI Taxonomy" id="568099"/>
    <lineage>
        <taxon>Bacteria</taxon>
        <taxon>Pseudomonadati</taxon>
        <taxon>Pseudomonadota</taxon>
        <taxon>Alphaproteobacteria</taxon>
        <taxon>Maricaulales</taxon>
        <taxon>Robiginitomaculaceae</taxon>
    </lineage>
</organism>
<dbReference type="InterPro" id="IPR012784">
    <property type="entry name" value="DksA_RNA_pol-bd"/>
</dbReference>
<comment type="similarity">
    <text evidence="5">Belongs to the DksA family.</text>
</comment>
<dbReference type="EMBL" id="RBII01000001">
    <property type="protein sequence ID" value="RKQ71048.1"/>
    <property type="molecule type" value="Genomic_DNA"/>
</dbReference>
<keyword evidence="3 5" id="KW-0863">Zinc-finger</keyword>
<comment type="subunit">
    <text evidence="5">Interacts directly with the RNA polymerase.</text>
</comment>